<evidence type="ECO:0000256" key="5">
    <source>
        <dbReference type="ARBA" id="ARBA00022729"/>
    </source>
</evidence>
<dbReference type="PRINTS" id="PR01932">
    <property type="entry name" value="INTRLEUKIN17"/>
</dbReference>
<evidence type="ECO:0000256" key="4">
    <source>
        <dbReference type="ARBA" id="ARBA00022525"/>
    </source>
</evidence>
<keyword evidence="4" id="KW-0964">Secreted</keyword>
<dbReference type="GO" id="GO:0005125">
    <property type="term" value="F:cytokine activity"/>
    <property type="evidence" value="ECO:0007669"/>
    <property type="project" value="UniProtKB-KW"/>
</dbReference>
<evidence type="ECO:0000256" key="6">
    <source>
        <dbReference type="SAM" id="MobiDB-lite"/>
    </source>
</evidence>
<dbReference type="InterPro" id="IPR020440">
    <property type="entry name" value="IL-17_chr"/>
</dbReference>
<dbReference type="SUPFAM" id="SSF57501">
    <property type="entry name" value="Cystine-knot cytokines"/>
    <property type="match status" value="1"/>
</dbReference>
<dbReference type="EMBL" id="BAAFJT010000003">
    <property type="protein sequence ID" value="GAB0185331.1"/>
    <property type="molecule type" value="Genomic_DNA"/>
</dbReference>
<comment type="caution">
    <text evidence="7">The sequence shown here is derived from an EMBL/GenBank/DDBJ whole genome shotgun (WGS) entry which is preliminary data.</text>
</comment>
<name>A0ABC9WJB8_GRUJA</name>
<proteinExistence type="inferred from homology"/>
<dbReference type="Gene3D" id="2.10.90.10">
    <property type="entry name" value="Cystine-knot cytokines"/>
    <property type="match status" value="1"/>
</dbReference>
<keyword evidence="3" id="KW-0202">Cytokine</keyword>
<feature type="region of interest" description="Disordered" evidence="6">
    <location>
        <begin position="1"/>
        <end position="32"/>
    </location>
</feature>
<accession>A0ABC9WJB8</accession>
<sequence length="213" mass="23834">MVKQAVPLQPMEDPTLEQVEAPEGGCDPVGSPRWSKLLAGPVDPWREEPTPGQFRSLLLMLLAVLSASSSAYGKVIQPGLKPESLFKQAYAGCLTQKDSKFPQTVRVNISISNMNQDTKMSLDVSRRSLAPWDYRIDEDHNRFPQVIADAKCRHSRCVNLDGQLDHSVNSVPIKQEILVLRREQKGCQQSYRLEKKIITVGCTCVTPLIRHQA</sequence>
<gene>
    <name evidence="7" type="ORF">GRJ2_000998400</name>
</gene>
<comment type="similarity">
    <text evidence="2">Belongs to the IL-17 family.</text>
</comment>
<dbReference type="GO" id="GO:0005615">
    <property type="term" value="C:extracellular space"/>
    <property type="evidence" value="ECO:0007669"/>
    <property type="project" value="UniProtKB-KW"/>
</dbReference>
<evidence type="ECO:0000256" key="1">
    <source>
        <dbReference type="ARBA" id="ARBA00004613"/>
    </source>
</evidence>
<reference evidence="7 8" key="1">
    <citation type="submission" date="2024-06" db="EMBL/GenBank/DDBJ databases">
        <title>The draft genome of Grus japonensis, version 3.</title>
        <authorList>
            <person name="Nabeshima K."/>
            <person name="Suzuki S."/>
            <person name="Onuma M."/>
        </authorList>
    </citation>
    <scope>NUCLEOTIDE SEQUENCE [LARGE SCALE GENOMIC DNA]</scope>
    <source>
        <strain evidence="7 8">451A</strain>
    </source>
</reference>
<dbReference type="InterPro" id="IPR029034">
    <property type="entry name" value="Cystine-knot_cytokine"/>
</dbReference>
<dbReference type="Proteomes" id="UP001623348">
    <property type="component" value="Unassembled WGS sequence"/>
</dbReference>
<comment type="subcellular location">
    <subcellularLocation>
        <location evidence="1">Secreted</location>
    </subcellularLocation>
</comment>
<keyword evidence="5" id="KW-0732">Signal</keyword>
<protein>
    <submittedName>
        <fullName evidence="7">Interleukin-17A</fullName>
    </submittedName>
</protein>
<dbReference type="InterPro" id="IPR010345">
    <property type="entry name" value="IL-17_fam"/>
</dbReference>
<keyword evidence="8" id="KW-1185">Reference proteome</keyword>
<evidence type="ECO:0000313" key="8">
    <source>
        <dbReference type="Proteomes" id="UP001623348"/>
    </source>
</evidence>
<evidence type="ECO:0000256" key="2">
    <source>
        <dbReference type="ARBA" id="ARBA00007236"/>
    </source>
</evidence>
<evidence type="ECO:0000313" key="7">
    <source>
        <dbReference type="EMBL" id="GAB0185331.1"/>
    </source>
</evidence>
<evidence type="ECO:0000256" key="3">
    <source>
        <dbReference type="ARBA" id="ARBA00022514"/>
    </source>
</evidence>
<dbReference type="AlphaFoldDB" id="A0ABC9WJB8"/>
<dbReference type="Pfam" id="PF06083">
    <property type="entry name" value="IL17"/>
    <property type="match status" value="1"/>
</dbReference>
<organism evidence="7 8">
    <name type="scientific">Grus japonensis</name>
    <name type="common">Japanese crane</name>
    <name type="synonym">Red-crowned crane</name>
    <dbReference type="NCBI Taxonomy" id="30415"/>
    <lineage>
        <taxon>Eukaryota</taxon>
        <taxon>Metazoa</taxon>
        <taxon>Chordata</taxon>
        <taxon>Craniata</taxon>
        <taxon>Vertebrata</taxon>
        <taxon>Euteleostomi</taxon>
        <taxon>Archelosauria</taxon>
        <taxon>Archosauria</taxon>
        <taxon>Dinosauria</taxon>
        <taxon>Saurischia</taxon>
        <taxon>Theropoda</taxon>
        <taxon>Coelurosauria</taxon>
        <taxon>Aves</taxon>
        <taxon>Neognathae</taxon>
        <taxon>Neoaves</taxon>
        <taxon>Gruiformes</taxon>
        <taxon>Gruidae</taxon>
        <taxon>Grus</taxon>
    </lineage>
</organism>